<organism evidence="1 2">
    <name type="scientific">Hericium alpestre</name>
    <dbReference type="NCBI Taxonomy" id="135208"/>
    <lineage>
        <taxon>Eukaryota</taxon>
        <taxon>Fungi</taxon>
        <taxon>Dikarya</taxon>
        <taxon>Basidiomycota</taxon>
        <taxon>Agaricomycotina</taxon>
        <taxon>Agaricomycetes</taxon>
        <taxon>Russulales</taxon>
        <taxon>Hericiaceae</taxon>
        <taxon>Hericium</taxon>
    </lineage>
</organism>
<dbReference type="OrthoDB" id="3141012at2759"/>
<accession>A0A4Z0A5B4</accession>
<dbReference type="STRING" id="135208.A0A4Z0A5B4"/>
<sequence>MPSIAFHSVVPVDVDGFSLTINVIHTLFVDAPSEIVHTWLQPLPPSIDVHLLSDLVFSIAGIVDGQPVPPNQLTQSAVLRHLRTYLRINSVFLGVNTISQVFSEELDGIPKCLLLAWALSVIA</sequence>
<evidence type="ECO:0000313" key="1">
    <source>
        <dbReference type="EMBL" id="TFY81915.1"/>
    </source>
</evidence>
<dbReference type="Proteomes" id="UP000298061">
    <property type="component" value="Unassembled WGS sequence"/>
</dbReference>
<comment type="caution">
    <text evidence="1">The sequence shown here is derived from an EMBL/GenBank/DDBJ whole genome shotgun (WGS) entry which is preliminary data.</text>
</comment>
<keyword evidence="2" id="KW-1185">Reference proteome</keyword>
<reference evidence="1 2" key="1">
    <citation type="submission" date="2019-02" db="EMBL/GenBank/DDBJ databases">
        <title>Genome sequencing of the rare red list fungi Hericium alpestre (H. flagellum).</title>
        <authorList>
            <person name="Buettner E."/>
            <person name="Kellner H."/>
        </authorList>
    </citation>
    <scope>NUCLEOTIDE SEQUENCE [LARGE SCALE GENOMIC DNA]</scope>
    <source>
        <strain evidence="1 2">DSM 108284</strain>
    </source>
</reference>
<protein>
    <submittedName>
        <fullName evidence="1">Uncharacterized protein</fullName>
    </submittedName>
</protein>
<gene>
    <name evidence="1" type="ORF">EWM64_g2095</name>
</gene>
<evidence type="ECO:0000313" key="2">
    <source>
        <dbReference type="Proteomes" id="UP000298061"/>
    </source>
</evidence>
<proteinExistence type="predicted"/>
<dbReference type="EMBL" id="SFCI01000161">
    <property type="protein sequence ID" value="TFY81915.1"/>
    <property type="molecule type" value="Genomic_DNA"/>
</dbReference>
<dbReference type="AlphaFoldDB" id="A0A4Z0A5B4"/>
<name>A0A4Z0A5B4_9AGAM</name>